<sequence>MTEFSKTGDGAAAAKFYHTQGVIVEKGKNAKFGREEIAKMYNEFWEKIGPHNFVMSNETYQGTDDYLIIASDFESHSEKGTGDFKGKFIHIWKKEDGQWTIYHEEFELN</sequence>
<dbReference type="PANTHER" id="PTHR31664">
    <property type="entry name" value="PROTEIN CBG16427"/>
    <property type="match status" value="1"/>
</dbReference>
<evidence type="ECO:0000259" key="1">
    <source>
        <dbReference type="Pfam" id="PF14534"/>
    </source>
</evidence>
<organism evidence="2 3">
    <name type="scientific">Teladorsagia circumcincta</name>
    <name type="common">Brown stomach worm</name>
    <name type="synonym">Ostertagia circumcincta</name>
    <dbReference type="NCBI Taxonomy" id="45464"/>
    <lineage>
        <taxon>Eukaryota</taxon>
        <taxon>Metazoa</taxon>
        <taxon>Ecdysozoa</taxon>
        <taxon>Nematoda</taxon>
        <taxon>Chromadorea</taxon>
        <taxon>Rhabditida</taxon>
        <taxon>Rhabditina</taxon>
        <taxon>Rhabditomorpha</taxon>
        <taxon>Strongyloidea</taxon>
        <taxon>Trichostrongylidae</taxon>
        <taxon>Teladorsagia</taxon>
    </lineage>
</organism>
<protein>
    <recommendedName>
        <fullName evidence="1">DUF4440 domain-containing protein</fullName>
    </recommendedName>
</protein>
<reference evidence="2 3" key="1">
    <citation type="submission" date="2015-09" db="EMBL/GenBank/DDBJ databases">
        <title>Draft genome of the parasitic nematode Teladorsagia circumcincta isolate WARC Sus (inbred).</title>
        <authorList>
            <person name="Mitreva M."/>
        </authorList>
    </citation>
    <scope>NUCLEOTIDE SEQUENCE [LARGE SCALE GENOMIC DNA]</scope>
    <source>
        <strain evidence="2 3">S</strain>
    </source>
</reference>
<dbReference type="PANTHER" id="PTHR31664:SF4">
    <property type="entry name" value="DUF4440 DOMAIN-CONTAINING PROTEIN"/>
    <property type="match status" value="1"/>
</dbReference>
<accession>A0A2G9V7G9</accession>
<dbReference type="Pfam" id="PF14534">
    <property type="entry name" value="DUF4440"/>
    <property type="match status" value="1"/>
</dbReference>
<dbReference type="OrthoDB" id="5813464at2759"/>
<proteinExistence type="predicted"/>
<evidence type="ECO:0000313" key="3">
    <source>
        <dbReference type="Proteomes" id="UP000230423"/>
    </source>
</evidence>
<keyword evidence="3" id="KW-1185">Reference proteome</keyword>
<dbReference type="EMBL" id="KZ344989">
    <property type="protein sequence ID" value="PIO77690.1"/>
    <property type="molecule type" value="Genomic_DNA"/>
</dbReference>
<feature type="domain" description="DUF4440" evidence="1">
    <location>
        <begin position="6"/>
        <end position="101"/>
    </location>
</feature>
<dbReference type="AlphaFoldDB" id="A0A2G9V7G9"/>
<dbReference type="InterPro" id="IPR032710">
    <property type="entry name" value="NTF2-like_dom_sf"/>
</dbReference>
<name>A0A2G9V7G9_TELCI</name>
<dbReference type="Gene3D" id="3.10.450.50">
    <property type="match status" value="1"/>
</dbReference>
<dbReference type="Proteomes" id="UP000230423">
    <property type="component" value="Unassembled WGS sequence"/>
</dbReference>
<evidence type="ECO:0000313" key="2">
    <source>
        <dbReference type="EMBL" id="PIO77690.1"/>
    </source>
</evidence>
<gene>
    <name evidence="2" type="ORF">TELCIR_00177</name>
</gene>
<dbReference type="SUPFAM" id="SSF54427">
    <property type="entry name" value="NTF2-like"/>
    <property type="match status" value="1"/>
</dbReference>
<dbReference type="InterPro" id="IPR027843">
    <property type="entry name" value="DUF4440"/>
</dbReference>